<proteinExistence type="predicted"/>
<dbReference type="Proteomes" id="UP000002630">
    <property type="component" value="Linkage Group LG03"/>
</dbReference>
<feature type="compositionally biased region" description="Polar residues" evidence="1">
    <location>
        <begin position="272"/>
        <end position="281"/>
    </location>
</feature>
<feature type="compositionally biased region" description="Basic residues" evidence="1">
    <location>
        <begin position="249"/>
        <end position="259"/>
    </location>
</feature>
<feature type="region of interest" description="Disordered" evidence="1">
    <location>
        <begin position="167"/>
        <end position="362"/>
    </location>
</feature>
<name>D8LN65_ECTSI</name>
<evidence type="ECO:0000313" key="3">
    <source>
        <dbReference type="Proteomes" id="UP000002630"/>
    </source>
</evidence>
<feature type="compositionally biased region" description="Polar residues" evidence="1">
    <location>
        <begin position="234"/>
        <end position="245"/>
    </location>
</feature>
<reference evidence="2 3" key="1">
    <citation type="journal article" date="2010" name="Nature">
        <title>The Ectocarpus genome and the independent evolution of multicellularity in brown algae.</title>
        <authorList>
            <person name="Cock J.M."/>
            <person name="Sterck L."/>
            <person name="Rouze P."/>
            <person name="Scornet D."/>
            <person name="Allen A.E."/>
            <person name="Amoutzias G."/>
            <person name="Anthouard V."/>
            <person name="Artiguenave F."/>
            <person name="Aury J.M."/>
            <person name="Badger J.H."/>
            <person name="Beszteri B."/>
            <person name="Billiau K."/>
            <person name="Bonnet E."/>
            <person name="Bothwell J.H."/>
            <person name="Bowler C."/>
            <person name="Boyen C."/>
            <person name="Brownlee C."/>
            <person name="Carrano C.J."/>
            <person name="Charrier B."/>
            <person name="Cho G.Y."/>
            <person name="Coelho S.M."/>
            <person name="Collen J."/>
            <person name="Corre E."/>
            <person name="Da Silva C."/>
            <person name="Delage L."/>
            <person name="Delaroque N."/>
            <person name="Dittami S.M."/>
            <person name="Doulbeau S."/>
            <person name="Elias M."/>
            <person name="Farnham G."/>
            <person name="Gachon C.M."/>
            <person name="Gschloessl B."/>
            <person name="Heesch S."/>
            <person name="Jabbari K."/>
            <person name="Jubin C."/>
            <person name="Kawai H."/>
            <person name="Kimura K."/>
            <person name="Kloareg B."/>
            <person name="Kupper F.C."/>
            <person name="Lang D."/>
            <person name="Le Bail A."/>
            <person name="Leblanc C."/>
            <person name="Lerouge P."/>
            <person name="Lohr M."/>
            <person name="Lopez P.J."/>
            <person name="Martens C."/>
            <person name="Maumus F."/>
            <person name="Michel G."/>
            <person name="Miranda-Saavedra D."/>
            <person name="Morales J."/>
            <person name="Moreau H."/>
            <person name="Motomura T."/>
            <person name="Nagasato C."/>
            <person name="Napoli C.A."/>
            <person name="Nelson D.R."/>
            <person name="Nyvall-Collen P."/>
            <person name="Peters A.F."/>
            <person name="Pommier C."/>
            <person name="Potin P."/>
            <person name="Poulain J."/>
            <person name="Quesneville H."/>
            <person name="Read B."/>
            <person name="Rensing S.A."/>
            <person name="Ritter A."/>
            <person name="Rousvoal S."/>
            <person name="Samanta M."/>
            <person name="Samson G."/>
            <person name="Schroeder D.C."/>
            <person name="Segurens B."/>
            <person name="Strittmatter M."/>
            <person name="Tonon T."/>
            <person name="Tregear J.W."/>
            <person name="Valentin K."/>
            <person name="von Dassow P."/>
            <person name="Yamagishi T."/>
            <person name="Van de Peer Y."/>
            <person name="Wincker P."/>
        </authorList>
    </citation>
    <scope>NUCLEOTIDE SEQUENCE [LARGE SCALE GENOMIC DNA]</scope>
    <source>
        <strain evidence="3">Ec32 / CCAP1310/4</strain>
    </source>
</reference>
<protein>
    <submittedName>
        <fullName evidence="2">Uncharacterized protein</fullName>
    </submittedName>
</protein>
<sequence>MLVNSKYEDPIRTDSIPEDQETLWRVKYQPNGERSEVTQYMYLRFRRGGNVHGVGYEESRKLCKITGKYKLNARTNQTALALQCKFSNECDTVLFHGWGNGTGLVGNCYIREIDPFSAFSGIPGIRQLSRDKYKGSFLMLKQSGMGGAKLRSMVHTRRVHKWAGACFPDDSVPMPQSPMRSPGATPRSGITPKSSRGRGAGRENGYSPVEGQGSTRGGRGRRGFARSTARPGSPATSQGGSNKSDSLGKKIRRLFHRKRPTLDIQLQDRTSDWSTRGSTSGEVPPWVRQGTPGSEEAEMTELRGGYHGGHARRRTGYDDDDDDGNGNGGSMYGYSPSSTSRPSTAGGKRSKPVQTANYLDLEGVRASTTPCLLGGGALGEEVDSAVELFPPESRVI</sequence>
<dbReference type="InParanoid" id="D8LN65"/>
<evidence type="ECO:0000313" key="2">
    <source>
        <dbReference type="EMBL" id="CBN74828.1"/>
    </source>
</evidence>
<dbReference type="EMBL" id="FN648630">
    <property type="protein sequence ID" value="CBN74828.1"/>
    <property type="molecule type" value="Genomic_DNA"/>
</dbReference>
<gene>
    <name evidence="2" type="ORF">Esi_0043_0110</name>
</gene>
<organism evidence="2 3">
    <name type="scientific">Ectocarpus siliculosus</name>
    <name type="common">Brown alga</name>
    <name type="synonym">Conferva siliculosa</name>
    <dbReference type="NCBI Taxonomy" id="2880"/>
    <lineage>
        <taxon>Eukaryota</taxon>
        <taxon>Sar</taxon>
        <taxon>Stramenopiles</taxon>
        <taxon>Ochrophyta</taxon>
        <taxon>PX clade</taxon>
        <taxon>Phaeophyceae</taxon>
        <taxon>Ectocarpales</taxon>
        <taxon>Ectocarpaceae</taxon>
        <taxon>Ectocarpus</taxon>
    </lineage>
</organism>
<keyword evidence="3" id="KW-1185">Reference proteome</keyword>
<dbReference type="AlphaFoldDB" id="D8LN65"/>
<accession>D8LN65</accession>
<evidence type="ECO:0000256" key="1">
    <source>
        <dbReference type="SAM" id="MobiDB-lite"/>
    </source>
</evidence>
<dbReference type="EMBL" id="FN649728">
    <property type="protein sequence ID" value="CBN74828.1"/>
    <property type="molecule type" value="Genomic_DNA"/>
</dbReference>